<gene>
    <name evidence="1" type="ORF">MP3633_2227</name>
</gene>
<organism evidence="1 2">
    <name type="scientific">Marinomonas primoryensis</name>
    <dbReference type="NCBI Taxonomy" id="178399"/>
    <lineage>
        <taxon>Bacteria</taxon>
        <taxon>Pseudomonadati</taxon>
        <taxon>Pseudomonadota</taxon>
        <taxon>Gammaproteobacteria</taxon>
        <taxon>Oceanospirillales</taxon>
        <taxon>Oceanospirillaceae</taxon>
        <taxon>Marinomonas</taxon>
    </lineage>
</organism>
<dbReference type="PANTHER" id="PTHR34301:SF8">
    <property type="entry name" value="ATPASE DOMAIN-CONTAINING PROTEIN"/>
    <property type="match status" value="1"/>
</dbReference>
<dbReference type="EMBL" id="CP054301">
    <property type="protein sequence ID" value="QKK80954.1"/>
    <property type="molecule type" value="Genomic_DNA"/>
</dbReference>
<dbReference type="AlphaFoldDB" id="A0A859CWM6"/>
<dbReference type="PANTHER" id="PTHR34301">
    <property type="entry name" value="DNA-BINDING PROTEIN-RELATED"/>
    <property type="match status" value="1"/>
</dbReference>
<keyword evidence="1" id="KW-0547">Nucleotide-binding</keyword>
<dbReference type="RefSeq" id="WP_176335574.1">
    <property type="nucleotide sequence ID" value="NZ_BAAAEF010000007.1"/>
</dbReference>
<accession>A0A859CWM6</accession>
<reference evidence="1 2" key="1">
    <citation type="submission" date="2020-06" db="EMBL/GenBank/DDBJ databases">
        <authorList>
            <person name="Voronona O.L."/>
            <person name="Aksenova E.I."/>
            <person name="Kunda M.S."/>
            <person name="Semenov A.N."/>
            <person name="Ryzhova N."/>
        </authorList>
    </citation>
    <scope>NUCLEOTIDE SEQUENCE [LARGE SCALE GENOMIC DNA]</scope>
    <source>
        <strain evidence="1 2">MPKMM3633</strain>
    </source>
</reference>
<dbReference type="Proteomes" id="UP000509371">
    <property type="component" value="Chromosome"/>
</dbReference>
<dbReference type="Gene3D" id="3.40.50.300">
    <property type="entry name" value="P-loop containing nucleotide triphosphate hydrolases"/>
    <property type="match status" value="1"/>
</dbReference>
<dbReference type="InterPro" id="IPR027417">
    <property type="entry name" value="P-loop_NTPase"/>
</dbReference>
<dbReference type="GO" id="GO:0005524">
    <property type="term" value="F:ATP binding"/>
    <property type="evidence" value="ECO:0007669"/>
    <property type="project" value="UniProtKB-KW"/>
</dbReference>
<dbReference type="SUPFAM" id="SSF52540">
    <property type="entry name" value="P-loop containing nucleoside triphosphate hydrolases"/>
    <property type="match status" value="1"/>
</dbReference>
<protein>
    <submittedName>
        <fullName evidence="1">ATP-binding protein</fullName>
    </submittedName>
</protein>
<sequence>MSGQVVFGKKYFERHKDQQKIWRCLDRGAHIILLAPRRSGKTSMLRHLEQNPKEEYIFLYTMVQSCTTEQAFYKQIFDQLYDTDFIKNLEKNSQKSKEWLSSILSKIDNISIAGSGIKLTDKTRHITYQDLATVIRKLQLDKKLVIVFDEYPDVIEAIHEDGGLTAVKKFMKNTRTLCQDTSLNEMVQFIFTGSIGLDSLANRLGVSNLINDQEKLSLSTLSQPDGLAFIDFLSNKNDSELNITPDVAIYMLGKVQWLMPYYIEILWERLEDHCLEIENLTPTCSDVDTAYTTLFDQAYRSNFNHWVERLNRLEKSERELAKEFLNLLAQSEQASFNDYFNLSQQEKYQDTNHGYVINCLEHDGYIFESEPNTYRFTSPLLKDWWNRYANRAL</sequence>
<proteinExistence type="predicted"/>
<keyword evidence="1" id="KW-0067">ATP-binding</keyword>
<evidence type="ECO:0000313" key="1">
    <source>
        <dbReference type="EMBL" id="QKK80954.1"/>
    </source>
</evidence>
<name>A0A859CWM6_9GAMM</name>
<evidence type="ECO:0000313" key="2">
    <source>
        <dbReference type="Proteomes" id="UP000509371"/>
    </source>
</evidence>
<dbReference type="KEGG" id="mpri:MP3633_2227"/>